<evidence type="ECO:0000313" key="2">
    <source>
        <dbReference type="EMBL" id="KGN94193.1"/>
    </source>
</evidence>
<proteinExistence type="predicted"/>
<dbReference type="Proteomes" id="UP000030136">
    <property type="component" value="Unassembled WGS sequence"/>
</dbReference>
<feature type="region of interest" description="Disordered" evidence="1">
    <location>
        <begin position="1"/>
        <end position="24"/>
    </location>
</feature>
<reference evidence="2 3" key="1">
    <citation type="submission" date="2014-08" db="EMBL/GenBank/DDBJ databases">
        <title>Porphyromonas crevioricanis strain:COT-253_OH1447 Genome sequencing.</title>
        <authorList>
            <person name="Wallis C."/>
            <person name="Deusch O."/>
            <person name="O'Flynn C."/>
            <person name="Davis I."/>
            <person name="Jospin G."/>
            <person name="Darling A.E."/>
            <person name="Coil D.A."/>
            <person name="Alexiev A."/>
            <person name="Horsfall A."/>
            <person name="Kirkwood N."/>
            <person name="Harris S."/>
            <person name="Eisen J.A."/>
        </authorList>
    </citation>
    <scope>NUCLEOTIDE SEQUENCE [LARGE SCALE GENOMIC DNA]</scope>
    <source>
        <strain evidence="3">COT-253 OH1447</strain>
    </source>
</reference>
<accession>A0AB34PEY2</accession>
<comment type="caution">
    <text evidence="2">The sequence shown here is derived from an EMBL/GenBank/DDBJ whole genome shotgun (WGS) entry which is preliminary data.</text>
</comment>
<evidence type="ECO:0000256" key="1">
    <source>
        <dbReference type="SAM" id="MobiDB-lite"/>
    </source>
</evidence>
<sequence length="60" mass="6969">MRQGEKNTPPKAPMPGMTYKKNDHAAVSEESSCFDHQNQQVLLISYHDKNREKRGEKRLL</sequence>
<organism evidence="2 3">
    <name type="scientific">Porphyromonas crevioricanis</name>
    <dbReference type="NCBI Taxonomy" id="393921"/>
    <lineage>
        <taxon>Bacteria</taxon>
        <taxon>Pseudomonadati</taxon>
        <taxon>Bacteroidota</taxon>
        <taxon>Bacteroidia</taxon>
        <taxon>Bacteroidales</taxon>
        <taxon>Porphyromonadaceae</taxon>
        <taxon>Porphyromonas</taxon>
    </lineage>
</organism>
<name>A0AB34PEY2_9PORP</name>
<dbReference type="AlphaFoldDB" id="A0AB34PEY2"/>
<evidence type="ECO:0000313" key="3">
    <source>
        <dbReference type="Proteomes" id="UP000030136"/>
    </source>
</evidence>
<protein>
    <submittedName>
        <fullName evidence="2">Uncharacterized protein</fullName>
    </submittedName>
</protein>
<dbReference type="EMBL" id="JQJC01000020">
    <property type="protein sequence ID" value="KGN94193.1"/>
    <property type="molecule type" value="Genomic_DNA"/>
</dbReference>
<gene>
    <name evidence="2" type="ORF">HQ38_06590</name>
</gene>